<dbReference type="InterPro" id="IPR006578">
    <property type="entry name" value="MADF-dom"/>
</dbReference>
<keyword evidence="3" id="KW-1185">Reference proteome</keyword>
<gene>
    <name evidence="2" type="ORF">ABEB36_015071</name>
</gene>
<accession>A0ABD1E0N1</accession>
<protein>
    <recommendedName>
        <fullName evidence="1">MADF domain-containing protein</fullName>
    </recommendedName>
</protein>
<dbReference type="PANTHER" id="PTHR21505">
    <property type="entry name" value="MADF DOMAIN-CONTAINING PROTEIN-RELATED"/>
    <property type="match status" value="1"/>
</dbReference>
<dbReference type="PANTHER" id="PTHR21505:SF8">
    <property type="entry name" value="DPT-YFP REPRESSOR BY OVEREXPRESSION, ISOFORM D-RELATED"/>
    <property type="match status" value="1"/>
</dbReference>
<dbReference type="Pfam" id="PF10545">
    <property type="entry name" value="MADF_DNA_bdg"/>
    <property type="match status" value="1"/>
</dbReference>
<comment type="caution">
    <text evidence="2">The sequence shown here is derived from an EMBL/GenBank/DDBJ whole genome shotgun (WGS) entry which is preliminary data.</text>
</comment>
<dbReference type="EMBL" id="JBDJPC010000015">
    <property type="protein sequence ID" value="KAL1488113.1"/>
    <property type="molecule type" value="Genomic_DNA"/>
</dbReference>
<evidence type="ECO:0000313" key="3">
    <source>
        <dbReference type="Proteomes" id="UP001566132"/>
    </source>
</evidence>
<feature type="domain" description="MADF" evidence="1">
    <location>
        <begin position="12"/>
        <end position="110"/>
    </location>
</feature>
<dbReference type="SMART" id="SM00595">
    <property type="entry name" value="MADF"/>
    <property type="match status" value="1"/>
</dbReference>
<organism evidence="2 3">
    <name type="scientific">Hypothenemus hampei</name>
    <name type="common">Coffee berry borer</name>
    <dbReference type="NCBI Taxonomy" id="57062"/>
    <lineage>
        <taxon>Eukaryota</taxon>
        <taxon>Metazoa</taxon>
        <taxon>Ecdysozoa</taxon>
        <taxon>Arthropoda</taxon>
        <taxon>Hexapoda</taxon>
        <taxon>Insecta</taxon>
        <taxon>Pterygota</taxon>
        <taxon>Neoptera</taxon>
        <taxon>Endopterygota</taxon>
        <taxon>Coleoptera</taxon>
        <taxon>Polyphaga</taxon>
        <taxon>Cucujiformia</taxon>
        <taxon>Curculionidae</taxon>
        <taxon>Scolytinae</taxon>
        <taxon>Hypothenemus</taxon>
    </lineage>
</organism>
<dbReference type="AlphaFoldDB" id="A0ABD1E0N1"/>
<dbReference type="PROSITE" id="PS51029">
    <property type="entry name" value="MADF"/>
    <property type="match status" value="1"/>
</dbReference>
<proteinExistence type="predicted"/>
<name>A0ABD1E0N1_HYPHA</name>
<dbReference type="Proteomes" id="UP001566132">
    <property type="component" value="Unassembled WGS sequence"/>
</dbReference>
<reference evidence="2 3" key="1">
    <citation type="submission" date="2024-05" db="EMBL/GenBank/DDBJ databases">
        <title>Genetic variation in Jamaican populations of the coffee berry borer (Hypothenemus hampei).</title>
        <authorList>
            <person name="Errbii M."/>
            <person name="Myrie A."/>
        </authorList>
    </citation>
    <scope>NUCLEOTIDE SEQUENCE [LARGE SCALE GENOMIC DNA]</scope>
    <source>
        <strain evidence="2">JA-Hopewell-2020-01-JO</strain>
        <tissue evidence="2">Whole body</tissue>
    </source>
</reference>
<evidence type="ECO:0000313" key="2">
    <source>
        <dbReference type="EMBL" id="KAL1488113.1"/>
    </source>
</evidence>
<evidence type="ECO:0000259" key="1">
    <source>
        <dbReference type="PROSITE" id="PS51029"/>
    </source>
</evidence>
<sequence length="132" mass="15391">MVFKWKDDHTSLILTLMQNRPCLWNTKVEEYKHKSKRETALKEILEELNLSNEVTVEDLKAKIKTIRTRYSSELAKVKDTSRSGAGTQDFYVPKLFWFKQADSFLRIVCLPRKSSASANINAIRDDVFSLYL</sequence>